<dbReference type="InterPro" id="IPR011990">
    <property type="entry name" value="TPR-like_helical_dom_sf"/>
</dbReference>
<feature type="compositionally biased region" description="Gly residues" evidence="2">
    <location>
        <begin position="201"/>
        <end position="210"/>
    </location>
</feature>
<comment type="caution">
    <text evidence="3">The sequence shown here is derived from an EMBL/GenBank/DDBJ whole genome shotgun (WGS) entry which is preliminary data.</text>
</comment>
<keyword evidence="1" id="KW-0175">Coiled coil</keyword>
<feature type="compositionally biased region" description="Polar residues" evidence="2">
    <location>
        <begin position="572"/>
        <end position="590"/>
    </location>
</feature>
<dbReference type="PANTHER" id="PTHR45588">
    <property type="entry name" value="TPR DOMAIN-CONTAINING PROTEIN"/>
    <property type="match status" value="1"/>
</dbReference>
<dbReference type="AlphaFoldDB" id="A0AAD3HTU0"/>
<feature type="compositionally biased region" description="Gly residues" evidence="2">
    <location>
        <begin position="240"/>
        <end position="250"/>
    </location>
</feature>
<evidence type="ECO:0000256" key="2">
    <source>
        <dbReference type="SAM" id="MobiDB-lite"/>
    </source>
</evidence>
<sequence>MTIKISLAWKQRLLVTVGLFCLHTLGCIARGLDCDRPEPAKRLYVYGNFNYTHRIRTTHPEAQSLFDQAMLLTADFNQPEARASLRAALSYDPDCVMCWWGLAHARGPFQNKPAVAPPSGPSAPAFPRYTRQDRLEALAAITTALRLLGLSELSGRHHEPAASPPSPPGPAGPAPAAAAAEEPGGAHQPSASSSSQSPGSPSGGGEGGNRTAGVQETGGSRSGGGSKEAGEAAAAPAVSGGSGGGSGGGRRLVERLGLLRHCAATAGGQQSQHASSHGRRHMTAAAAAAGDAASSVGGDEGDGGGGSLAARERRYVAAMADRLSVAAEWGSEWEAAERRYAQDMADIAACWPGDADAPALAAEALANTRPWDFWDPITGEPREVTPLVLQLINMSLTRDPLQPLALHLHIHTTEQLPAGRGADRAGLAESSADRLSVLFPAFDHLTHMASHTFVRVGRWKEAAESNFAALRASVRGSHMCLASLYPDHNTALGVFAASMGADARRAEVYARVLKELPRFVRDAPASLGSQWSAPLLVWVRFAAWKKVLAAPPPPHPVPPSSPPSLLLPASPGLTTNNTAAPQQPLQTTAKPPSRTAAAAAAGQTVVVVRPSRPEGNKARETRKTPRTLIIRGMQHQQQPHSTATHGSAVATEQHATEANAEAEAADVTAGYPNLDLVLGNGSSSSTNSRHTDWRPLRGPLLDTEYTPDGAEYARVLWHFARLMALAAQLTEATEAATEPAANLTSPLLAAAAVTRKALPYKKSRPYGPQRMSVVASAATSAAAAEVAAEVAAASRRELAAEFGALRAAEAEVPPDVAVPPGQGLGIDVPGYKLLSAVLGLTAEARLAVLEGDLGAAAEALSRAVDVEASGGYYEPPRLGPQPARQCLGWVLLRAGRLREALQTYLDDLSHFPDNPWSIRGLHAALPPAMEELEREQRQLDEAVAAAAAAGAAGAATARAGAGESAPASTAAAAREKRTAGGDDPAAATAATAAAAAAAEAAALRLRQAEVRRLRATLQDANAAVEAASKATLEAANALRSSCLAFSERK</sequence>
<name>A0AAD3HTU0_9CHLO</name>
<dbReference type="SUPFAM" id="SSF48452">
    <property type="entry name" value="TPR-like"/>
    <property type="match status" value="1"/>
</dbReference>
<feature type="compositionally biased region" description="Pro residues" evidence="2">
    <location>
        <begin position="162"/>
        <end position="173"/>
    </location>
</feature>
<reference evidence="3 4" key="1">
    <citation type="journal article" date="2021" name="Sci. Rep.">
        <title>Genome sequencing of the multicellular alga Astrephomene provides insights into convergent evolution of germ-soma differentiation.</title>
        <authorList>
            <person name="Yamashita S."/>
            <person name="Yamamoto K."/>
            <person name="Matsuzaki R."/>
            <person name="Suzuki S."/>
            <person name="Yamaguchi H."/>
            <person name="Hirooka S."/>
            <person name="Minakuchi Y."/>
            <person name="Miyagishima S."/>
            <person name="Kawachi M."/>
            <person name="Toyoda A."/>
            <person name="Nozaki H."/>
        </authorList>
    </citation>
    <scope>NUCLEOTIDE SEQUENCE [LARGE SCALE GENOMIC DNA]</scope>
    <source>
        <strain evidence="3 4">NIES-4017</strain>
    </source>
</reference>
<accession>A0AAD3HTU0</accession>
<feature type="coiled-coil region" evidence="1">
    <location>
        <begin position="1003"/>
        <end position="1030"/>
    </location>
</feature>
<feature type="region of interest" description="Disordered" evidence="2">
    <location>
        <begin position="959"/>
        <end position="985"/>
    </location>
</feature>
<feature type="compositionally biased region" description="Low complexity" evidence="2">
    <location>
        <begin position="174"/>
        <end position="200"/>
    </location>
</feature>
<dbReference type="PANTHER" id="PTHR45588:SF1">
    <property type="entry name" value="WW DOMAIN-CONTAINING PROTEIN"/>
    <property type="match status" value="1"/>
</dbReference>
<organism evidence="3 4">
    <name type="scientific">Astrephomene gubernaculifera</name>
    <dbReference type="NCBI Taxonomy" id="47775"/>
    <lineage>
        <taxon>Eukaryota</taxon>
        <taxon>Viridiplantae</taxon>
        <taxon>Chlorophyta</taxon>
        <taxon>core chlorophytes</taxon>
        <taxon>Chlorophyceae</taxon>
        <taxon>CS clade</taxon>
        <taxon>Chlamydomonadales</taxon>
        <taxon>Astrephomenaceae</taxon>
        <taxon>Astrephomene</taxon>
    </lineage>
</organism>
<gene>
    <name evidence="3" type="ORF">Agub_g15233</name>
</gene>
<feature type="region of interest" description="Disordered" evidence="2">
    <location>
        <begin position="156"/>
        <end position="251"/>
    </location>
</feature>
<evidence type="ECO:0000313" key="3">
    <source>
        <dbReference type="EMBL" id="GFR52642.1"/>
    </source>
</evidence>
<feature type="compositionally biased region" description="Low complexity" evidence="2">
    <location>
        <begin position="959"/>
        <end position="972"/>
    </location>
</feature>
<feature type="compositionally biased region" description="Low complexity" evidence="2">
    <location>
        <begin position="284"/>
        <end position="297"/>
    </location>
</feature>
<dbReference type="Proteomes" id="UP001054857">
    <property type="component" value="Unassembled WGS sequence"/>
</dbReference>
<feature type="compositionally biased region" description="Pro residues" evidence="2">
    <location>
        <begin position="552"/>
        <end position="562"/>
    </location>
</feature>
<protein>
    <submittedName>
        <fullName evidence="3">Uncharacterized protein</fullName>
    </submittedName>
</protein>
<feature type="region of interest" description="Disordered" evidence="2">
    <location>
        <begin position="267"/>
        <end position="307"/>
    </location>
</feature>
<keyword evidence="4" id="KW-1185">Reference proteome</keyword>
<proteinExistence type="predicted"/>
<evidence type="ECO:0000313" key="4">
    <source>
        <dbReference type="Proteomes" id="UP001054857"/>
    </source>
</evidence>
<dbReference type="EMBL" id="BMAR01000068">
    <property type="protein sequence ID" value="GFR52642.1"/>
    <property type="molecule type" value="Genomic_DNA"/>
</dbReference>
<feature type="region of interest" description="Disordered" evidence="2">
    <location>
        <begin position="552"/>
        <end position="603"/>
    </location>
</feature>
<evidence type="ECO:0000256" key="1">
    <source>
        <dbReference type="SAM" id="Coils"/>
    </source>
</evidence>